<feature type="region of interest" description="Disordered" evidence="1">
    <location>
        <begin position="50"/>
        <end position="83"/>
    </location>
</feature>
<dbReference type="Proteomes" id="UP000327439">
    <property type="component" value="Chromosome A05"/>
</dbReference>
<proteinExistence type="predicted"/>
<feature type="compositionally biased region" description="Low complexity" evidence="1">
    <location>
        <begin position="57"/>
        <end position="68"/>
    </location>
</feature>
<evidence type="ECO:0000256" key="1">
    <source>
        <dbReference type="SAM" id="MobiDB-lite"/>
    </source>
</evidence>
<name>A0A5J5VSP4_GOSBA</name>
<dbReference type="EMBL" id="CM018206">
    <property type="protein sequence ID" value="KAB2082544.1"/>
    <property type="molecule type" value="Genomic_DNA"/>
</dbReference>
<organism evidence="2 3">
    <name type="scientific">Gossypium barbadense</name>
    <name type="common">Sea Island cotton</name>
    <name type="synonym">Hibiscus barbadensis</name>
    <dbReference type="NCBI Taxonomy" id="3634"/>
    <lineage>
        <taxon>Eukaryota</taxon>
        <taxon>Viridiplantae</taxon>
        <taxon>Streptophyta</taxon>
        <taxon>Embryophyta</taxon>
        <taxon>Tracheophyta</taxon>
        <taxon>Spermatophyta</taxon>
        <taxon>Magnoliopsida</taxon>
        <taxon>eudicotyledons</taxon>
        <taxon>Gunneridae</taxon>
        <taxon>Pentapetalae</taxon>
        <taxon>rosids</taxon>
        <taxon>malvids</taxon>
        <taxon>Malvales</taxon>
        <taxon>Malvaceae</taxon>
        <taxon>Malvoideae</taxon>
        <taxon>Gossypium</taxon>
    </lineage>
</organism>
<sequence>MPLHSRGRGKLWERARGYCNLPNDTHVSGRAHVIVKSKINVETTTTLVRKPNEEGATSKTTTTTSTKSRFGDITPSTVEKRNQ</sequence>
<accession>A0A5J5VSP4</accession>
<protein>
    <submittedName>
        <fullName evidence="2">Uncharacterized protein</fullName>
    </submittedName>
</protein>
<evidence type="ECO:0000313" key="2">
    <source>
        <dbReference type="EMBL" id="KAB2082544.1"/>
    </source>
</evidence>
<dbReference type="AlphaFoldDB" id="A0A5J5VSP4"/>
<evidence type="ECO:0000313" key="3">
    <source>
        <dbReference type="Proteomes" id="UP000327439"/>
    </source>
</evidence>
<gene>
    <name evidence="2" type="ORF">ES319_A05G204900v1</name>
</gene>
<reference evidence="3" key="1">
    <citation type="journal article" date="2020" name="Nat. Genet.">
        <title>Genomic diversifications of five Gossypium allopolyploid species and their impact on cotton improvement.</title>
        <authorList>
            <person name="Chen Z.J."/>
            <person name="Sreedasyam A."/>
            <person name="Ando A."/>
            <person name="Song Q."/>
            <person name="De Santiago L.M."/>
            <person name="Hulse-Kemp A.M."/>
            <person name="Ding M."/>
            <person name="Ye W."/>
            <person name="Kirkbride R.C."/>
            <person name="Jenkins J."/>
            <person name="Plott C."/>
            <person name="Lovell J."/>
            <person name="Lin Y.M."/>
            <person name="Vaughn R."/>
            <person name="Liu B."/>
            <person name="Simpson S."/>
            <person name="Scheffler B.E."/>
            <person name="Wen L."/>
            <person name="Saski C.A."/>
            <person name="Grover C.E."/>
            <person name="Hu G."/>
            <person name="Conover J.L."/>
            <person name="Carlson J.W."/>
            <person name="Shu S."/>
            <person name="Boston L.B."/>
            <person name="Williams M."/>
            <person name="Peterson D.G."/>
            <person name="McGee K."/>
            <person name="Jones D.C."/>
            <person name="Wendel J.F."/>
            <person name="Stelly D.M."/>
            <person name="Grimwood J."/>
            <person name="Schmutz J."/>
        </authorList>
    </citation>
    <scope>NUCLEOTIDE SEQUENCE [LARGE SCALE GENOMIC DNA]</scope>
    <source>
        <strain evidence="3">cv. 3-79</strain>
    </source>
</reference>
<keyword evidence="3" id="KW-1185">Reference proteome</keyword>